<dbReference type="InterPro" id="IPR023170">
    <property type="entry name" value="HhH_base_excis_C"/>
</dbReference>
<gene>
    <name evidence="16" type="ORF">SAMN04488098_100215</name>
</gene>
<protein>
    <recommendedName>
        <fullName evidence="5 14">Adenine DNA glycosylase</fullName>
        <ecNumber evidence="4 14">3.2.2.31</ecNumber>
    </recommendedName>
</protein>
<dbReference type="InterPro" id="IPR003265">
    <property type="entry name" value="HhH-GPD_domain"/>
</dbReference>
<dbReference type="InterPro" id="IPR044298">
    <property type="entry name" value="MIG/MutY"/>
</dbReference>
<feature type="domain" description="HhH-GPD" evidence="15">
    <location>
        <begin position="59"/>
        <end position="210"/>
    </location>
</feature>
<evidence type="ECO:0000256" key="4">
    <source>
        <dbReference type="ARBA" id="ARBA00012045"/>
    </source>
</evidence>
<dbReference type="InterPro" id="IPR011257">
    <property type="entry name" value="DNA_glycosylase"/>
</dbReference>
<evidence type="ECO:0000259" key="15">
    <source>
        <dbReference type="SMART" id="SM00478"/>
    </source>
</evidence>
<comment type="similarity">
    <text evidence="3 14">Belongs to the Nth/MutY family.</text>
</comment>
<evidence type="ECO:0000256" key="7">
    <source>
        <dbReference type="ARBA" id="ARBA00022723"/>
    </source>
</evidence>
<keyword evidence="8 14" id="KW-0227">DNA damage</keyword>
<dbReference type="GO" id="GO:0032357">
    <property type="term" value="F:oxidized purine DNA binding"/>
    <property type="evidence" value="ECO:0007669"/>
    <property type="project" value="TreeGrafter"/>
</dbReference>
<evidence type="ECO:0000256" key="13">
    <source>
        <dbReference type="ARBA" id="ARBA00023295"/>
    </source>
</evidence>
<dbReference type="CDD" id="cd00056">
    <property type="entry name" value="ENDO3c"/>
    <property type="match status" value="1"/>
</dbReference>
<dbReference type="InterPro" id="IPR015797">
    <property type="entry name" value="NUDIX_hydrolase-like_dom_sf"/>
</dbReference>
<reference evidence="17" key="1">
    <citation type="submission" date="2016-10" db="EMBL/GenBank/DDBJ databases">
        <authorList>
            <person name="Varghese N."/>
            <person name="Submissions S."/>
        </authorList>
    </citation>
    <scope>NUCLEOTIDE SEQUENCE [LARGE SCALE GENOMIC DNA]</scope>
    <source>
        <strain evidence="17">DSM 19181</strain>
    </source>
</reference>
<evidence type="ECO:0000256" key="11">
    <source>
        <dbReference type="ARBA" id="ARBA00023014"/>
    </source>
</evidence>
<evidence type="ECO:0000256" key="5">
    <source>
        <dbReference type="ARBA" id="ARBA00022023"/>
    </source>
</evidence>
<evidence type="ECO:0000313" key="17">
    <source>
        <dbReference type="Proteomes" id="UP000199433"/>
    </source>
</evidence>
<dbReference type="CDD" id="cd03431">
    <property type="entry name" value="NUDIX_DNA_Glycosylase_C-MutY"/>
    <property type="match status" value="1"/>
</dbReference>
<keyword evidence="6" id="KW-0004">4Fe-4S</keyword>
<evidence type="ECO:0000256" key="10">
    <source>
        <dbReference type="ARBA" id="ARBA00023004"/>
    </source>
</evidence>
<dbReference type="NCBIfam" id="TIGR01084">
    <property type="entry name" value="mutY"/>
    <property type="match status" value="1"/>
</dbReference>
<proteinExistence type="inferred from homology"/>
<dbReference type="GO" id="GO:0035485">
    <property type="term" value="F:adenine/guanine mispair binding"/>
    <property type="evidence" value="ECO:0007669"/>
    <property type="project" value="TreeGrafter"/>
</dbReference>
<comment type="catalytic activity">
    <reaction evidence="1 14">
        <text>Hydrolyzes free adenine bases from 7,8-dihydro-8-oxoguanine:adenine mismatched double-stranded DNA, leaving an apurinic site.</text>
        <dbReference type="EC" id="3.2.2.31"/>
    </reaction>
</comment>
<keyword evidence="17" id="KW-1185">Reference proteome</keyword>
<keyword evidence="11" id="KW-0411">Iron-sulfur</keyword>
<dbReference type="GO" id="GO:0000701">
    <property type="term" value="F:purine-specific mismatch base pair DNA N-glycosylase activity"/>
    <property type="evidence" value="ECO:0007669"/>
    <property type="project" value="UniProtKB-EC"/>
</dbReference>
<dbReference type="GO" id="GO:0006298">
    <property type="term" value="P:mismatch repair"/>
    <property type="evidence" value="ECO:0007669"/>
    <property type="project" value="TreeGrafter"/>
</dbReference>
<dbReference type="Proteomes" id="UP000199433">
    <property type="component" value="Unassembled WGS sequence"/>
</dbReference>
<dbReference type="EC" id="3.2.2.31" evidence="4 14"/>
<evidence type="ECO:0000256" key="8">
    <source>
        <dbReference type="ARBA" id="ARBA00022763"/>
    </source>
</evidence>
<evidence type="ECO:0000256" key="2">
    <source>
        <dbReference type="ARBA" id="ARBA00002933"/>
    </source>
</evidence>
<evidence type="ECO:0000256" key="3">
    <source>
        <dbReference type="ARBA" id="ARBA00008343"/>
    </source>
</evidence>
<dbReference type="InterPro" id="IPR005760">
    <property type="entry name" value="A/G_AdeGlyc_MutY"/>
</dbReference>
<dbReference type="PANTHER" id="PTHR42944">
    <property type="entry name" value="ADENINE DNA GLYCOSYLASE"/>
    <property type="match status" value="1"/>
</dbReference>
<comment type="function">
    <text evidence="2">Adenine glycosylase active on G-A mispairs. MutY also corrects error-prone DNA synthesis past GO lesions which are due to the oxidatively damaged form of guanine: 7,8-dihydro-8-oxoguanine (8-oxo-dGTP).</text>
</comment>
<comment type="cofactor">
    <cofactor evidence="14">
        <name>[4Fe-4S] cluster</name>
        <dbReference type="ChEBI" id="CHEBI:49883"/>
    </cofactor>
    <text evidence="14">Binds 1 [4Fe-4S] cluster.</text>
</comment>
<evidence type="ECO:0000256" key="9">
    <source>
        <dbReference type="ARBA" id="ARBA00022801"/>
    </source>
</evidence>
<keyword evidence="9" id="KW-0378">Hydrolase</keyword>
<keyword evidence="10 14" id="KW-0408">Iron</keyword>
<dbReference type="PANTHER" id="PTHR42944:SF1">
    <property type="entry name" value="ADENINE DNA GLYCOSYLASE"/>
    <property type="match status" value="1"/>
</dbReference>
<dbReference type="SUPFAM" id="SSF48150">
    <property type="entry name" value="DNA-glycosylase"/>
    <property type="match status" value="1"/>
</dbReference>
<dbReference type="FunFam" id="1.10.340.30:FF:000002">
    <property type="entry name" value="Adenine DNA glycosylase"/>
    <property type="match status" value="1"/>
</dbReference>
<dbReference type="InterPro" id="IPR029119">
    <property type="entry name" value="MutY_C"/>
</dbReference>
<sequence length="393" mass="45138">MTNCMKNKDVLKEKGIIMWNEDKIEAFRKTLLDWYDANKRDLPWRRTSNPYYIWISEIMLQQTQVDTVIPYYERFIDTLPEISDLAEASEDTLLKLWEGLGYYSRVRNMKIAAGQIMTDHNGIFPEEYDAIKSLKGIGPYTAGAVSSIAFNQPQPAVDGNVMRVLSRLFEIELDIGKASSRKVFEEMIRLLIDKNRPGDFNQALMDLGATICTPRNYKPEMSPVKDFNASYLNETWTRYPVKAGKKKVREESHIVLAVSNDNGEYLFQKRASEGVLSGMWTFLMIPADILDEDGWKSFGGSSESFTKIQSEIIVDYIRKEYGLIIAFDNILKGTYTHVFSHLKWNLSIYEAKVIKEIALGQTLYPIHPDDFPETAFPVPTQKVWNLVNAITLF</sequence>
<dbReference type="SUPFAM" id="SSF55811">
    <property type="entry name" value="Nudix"/>
    <property type="match status" value="1"/>
</dbReference>
<dbReference type="SMART" id="SM00478">
    <property type="entry name" value="ENDO3c"/>
    <property type="match status" value="1"/>
</dbReference>
<dbReference type="Gene3D" id="1.10.340.30">
    <property type="entry name" value="Hypothetical protein, domain 2"/>
    <property type="match status" value="1"/>
</dbReference>
<dbReference type="EMBL" id="FNFK01000002">
    <property type="protein sequence ID" value="SDJ66794.1"/>
    <property type="molecule type" value="Genomic_DNA"/>
</dbReference>
<dbReference type="AlphaFoldDB" id="A0A1G8VLF9"/>
<dbReference type="Gene3D" id="3.90.79.10">
    <property type="entry name" value="Nucleoside Triphosphate Pyrophosphohydrolase"/>
    <property type="match status" value="1"/>
</dbReference>
<dbReference type="GO" id="GO:0046872">
    <property type="term" value="F:metal ion binding"/>
    <property type="evidence" value="ECO:0007669"/>
    <property type="project" value="UniProtKB-UniRule"/>
</dbReference>
<evidence type="ECO:0000256" key="14">
    <source>
        <dbReference type="RuleBase" id="RU365096"/>
    </source>
</evidence>
<dbReference type="Pfam" id="PF14815">
    <property type="entry name" value="NUDIX_4"/>
    <property type="match status" value="1"/>
</dbReference>
<evidence type="ECO:0000256" key="6">
    <source>
        <dbReference type="ARBA" id="ARBA00022485"/>
    </source>
</evidence>
<dbReference type="GO" id="GO:0006284">
    <property type="term" value="P:base-excision repair"/>
    <property type="evidence" value="ECO:0007669"/>
    <property type="project" value="UniProtKB-UniRule"/>
</dbReference>
<evidence type="ECO:0000256" key="12">
    <source>
        <dbReference type="ARBA" id="ARBA00023204"/>
    </source>
</evidence>
<dbReference type="GO" id="GO:0051539">
    <property type="term" value="F:4 iron, 4 sulfur cluster binding"/>
    <property type="evidence" value="ECO:0007669"/>
    <property type="project" value="UniProtKB-UniRule"/>
</dbReference>
<dbReference type="STRING" id="426701.SAMN04488098_100215"/>
<keyword evidence="12" id="KW-0234">DNA repair</keyword>
<organism evidence="16 17">
    <name type="scientific">Alkalibacterium thalassium</name>
    <dbReference type="NCBI Taxonomy" id="426701"/>
    <lineage>
        <taxon>Bacteria</taxon>
        <taxon>Bacillati</taxon>
        <taxon>Bacillota</taxon>
        <taxon>Bacilli</taxon>
        <taxon>Lactobacillales</taxon>
        <taxon>Carnobacteriaceae</taxon>
        <taxon>Alkalibacterium</taxon>
    </lineage>
</organism>
<name>A0A1G8VLF9_9LACT</name>
<evidence type="ECO:0000313" key="16">
    <source>
        <dbReference type="EMBL" id="SDJ66794.1"/>
    </source>
</evidence>
<dbReference type="Gene3D" id="1.10.1670.10">
    <property type="entry name" value="Helix-hairpin-Helix base-excision DNA repair enzymes (C-terminal)"/>
    <property type="match status" value="1"/>
</dbReference>
<dbReference type="Pfam" id="PF00730">
    <property type="entry name" value="HhH-GPD"/>
    <property type="match status" value="1"/>
</dbReference>
<evidence type="ECO:0000256" key="1">
    <source>
        <dbReference type="ARBA" id="ARBA00000843"/>
    </source>
</evidence>
<keyword evidence="7" id="KW-0479">Metal-binding</keyword>
<accession>A0A1G8VLF9</accession>
<keyword evidence="13 14" id="KW-0326">Glycosidase</keyword>
<dbReference type="GO" id="GO:0034039">
    <property type="term" value="F:8-oxo-7,8-dihydroguanine DNA N-glycosylase activity"/>
    <property type="evidence" value="ECO:0007669"/>
    <property type="project" value="TreeGrafter"/>
</dbReference>